<keyword evidence="11" id="KW-0934">Plastid</keyword>
<gene>
    <name evidence="10 11" type="primary">petL</name>
    <name evidence="11" type="ORF">AM597_31</name>
</gene>
<dbReference type="GO" id="GO:0015979">
    <property type="term" value="P:photosynthesis"/>
    <property type="evidence" value="ECO:0007669"/>
    <property type="project" value="UniProtKB-KW"/>
</dbReference>
<accession>A0A167MGL5</accession>
<keyword evidence="7 10" id="KW-0472">Membrane</keyword>
<geneLocation type="chloroplast" evidence="11"/>
<proteinExistence type="inferred from homology"/>
<dbReference type="Pfam" id="PF05115">
    <property type="entry name" value="PetL"/>
    <property type="match status" value="1"/>
</dbReference>
<dbReference type="GO" id="GO:0009055">
    <property type="term" value="F:electron transfer activity"/>
    <property type="evidence" value="ECO:0007669"/>
    <property type="project" value="InterPro"/>
</dbReference>
<evidence type="ECO:0000313" key="11">
    <source>
        <dbReference type="EMBL" id="ANB40222.1"/>
    </source>
</evidence>
<dbReference type="GO" id="GO:0009512">
    <property type="term" value="C:cytochrome b6f complex"/>
    <property type="evidence" value="ECO:0007669"/>
    <property type="project" value="InterPro"/>
</dbReference>
<keyword evidence="3 10" id="KW-0812">Transmembrane</keyword>
<keyword evidence="4 10" id="KW-0249">Electron transport</keyword>
<comment type="function">
    <text evidence="8 10">Component of the cytochrome b6-f complex, which mediates electron transfer between photosystem II (PSII) and photosystem I (PSI), cyclic electron flow around PSI, and state transitions. PetL is important for photoautotrophic growth as well as for electron transfer efficiency and stability of the cytochrome b6-f complex.</text>
</comment>
<evidence type="ECO:0000256" key="1">
    <source>
        <dbReference type="ARBA" id="ARBA00004167"/>
    </source>
</evidence>
<evidence type="ECO:0000256" key="8">
    <source>
        <dbReference type="ARBA" id="ARBA00025197"/>
    </source>
</evidence>
<dbReference type="SUPFAM" id="SSF103436">
    <property type="entry name" value="PetL subunit of the cytochrome b6f complex"/>
    <property type="match status" value="1"/>
</dbReference>
<keyword evidence="11" id="KW-0150">Chloroplast</keyword>
<comment type="subcellular location">
    <subcellularLocation>
        <location evidence="1">Membrane</location>
        <topology evidence="1">Single-pass membrane protein</topology>
    </subcellularLocation>
    <subcellularLocation>
        <location evidence="10">Plastid</location>
        <location evidence="10">Chloroplast thylakoid membrane</location>
        <topology evidence="10">Single-pass membrane protein</topology>
    </subcellularLocation>
</comment>
<evidence type="ECO:0000256" key="7">
    <source>
        <dbReference type="ARBA" id="ARBA00023136"/>
    </source>
</evidence>
<dbReference type="GO" id="GO:0009535">
    <property type="term" value="C:chloroplast thylakoid membrane"/>
    <property type="evidence" value="ECO:0007669"/>
    <property type="project" value="UniProtKB-SubCell"/>
</dbReference>
<evidence type="ECO:0000256" key="2">
    <source>
        <dbReference type="ARBA" id="ARBA00022448"/>
    </source>
</evidence>
<keyword evidence="2 10" id="KW-0813">Transport</keyword>
<evidence type="ECO:0000256" key="9">
    <source>
        <dbReference type="ARBA" id="ARBA00025834"/>
    </source>
</evidence>
<dbReference type="InterPro" id="IPR007802">
    <property type="entry name" value="Cyt_b6/f_cplx_su6"/>
</dbReference>
<keyword evidence="10" id="KW-0602">Photosynthesis</keyword>
<comment type="subunit">
    <text evidence="9 10">The 4 large subunits of the cytochrome b6-f complex are cytochrome b6, subunit IV (17 kDa polypeptide, PetD), cytochrome f and the Rieske protein, while the 4 small subunits are PetG, PetL, PetM and PetN. The complex functions as a dimer.</text>
</comment>
<organism evidence="11">
    <name type="scientific">Koshicola spirodelophila</name>
    <dbReference type="NCBI Taxonomy" id="1707787"/>
    <lineage>
        <taxon>Eukaryota</taxon>
        <taxon>Viridiplantae</taxon>
        <taxon>Chlorophyta</taxon>
        <taxon>core chlorophytes</taxon>
        <taxon>Chlorophyceae</taxon>
        <taxon>OCC clade</taxon>
        <taxon>Chaetopeltidales</taxon>
        <taxon>Chaetopeltidaceae</taxon>
        <taxon>Koshicola</taxon>
    </lineage>
</organism>
<protein>
    <recommendedName>
        <fullName evidence="10">Cytochrome b6-f complex subunit 6</fullName>
    </recommendedName>
    <alternativeName>
        <fullName evidence="10">Cytochrome b6-f complex subunit PetL</fullName>
    </alternativeName>
    <alternativeName>
        <fullName evidence="10">Cytochrome b6-f complex subunit VI</fullName>
    </alternativeName>
</protein>
<keyword evidence="5 10" id="KW-1133">Transmembrane helix</keyword>
<comment type="similarity">
    <text evidence="10">Belongs to the PetL family.</text>
</comment>
<evidence type="ECO:0000256" key="3">
    <source>
        <dbReference type="ARBA" id="ARBA00022692"/>
    </source>
</evidence>
<keyword evidence="6 10" id="KW-0793">Thylakoid</keyword>
<evidence type="ECO:0000256" key="4">
    <source>
        <dbReference type="ARBA" id="ARBA00022982"/>
    </source>
</evidence>
<evidence type="ECO:0000256" key="10">
    <source>
        <dbReference type="HAMAP-Rule" id="MF_00433"/>
    </source>
</evidence>
<feature type="transmembrane region" description="Helical" evidence="10">
    <location>
        <begin position="6"/>
        <end position="26"/>
    </location>
</feature>
<evidence type="ECO:0000256" key="5">
    <source>
        <dbReference type="ARBA" id="ARBA00022989"/>
    </source>
</evidence>
<dbReference type="HAMAP" id="MF_00433">
    <property type="entry name" value="Cytb6_f_PetL"/>
    <property type="match status" value="1"/>
</dbReference>
<dbReference type="EMBL" id="KT713392">
    <property type="protein sequence ID" value="ANB40222.1"/>
    <property type="molecule type" value="Genomic_DNA"/>
</dbReference>
<reference evidence="11" key="1">
    <citation type="journal article" date="2016" name="Am. J. Bot.">
        <title>Hiding in plain sight: Koshicola spirodelophila gen. et sp. nov. (Chaetopeltidales, Chlorophyceae), a novel green alga associated with the aquatic angiosperm Spirodela polyrhiza.</title>
        <authorList>
            <person name="Watanabe S."/>
            <person name="Fucikova K."/>
            <person name="Lewis L.A."/>
            <person name="Lewis P.O."/>
        </authorList>
    </citation>
    <scope>NUCLEOTIDE SEQUENCE</scope>
    <source>
        <strain evidence="11">W1C4</strain>
    </source>
</reference>
<name>A0A167MGL5_9CHLO</name>
<evidence type="ECO:0000256" key="6">
    <source>
        <dbReference type="ARBA" id="ARBA00023078"/>
    </source>
</evidence>
<sequence length="32" mass="3587">MLTIISYLFLLFGVLAFTLVIYLGLLKGVKLI</sequence>
<dbReference type="AlphaFoldDB" id="A0A167MGL5"/>